<dbReference type="GO" id="GO:0032300">
    <property type="term" value="C:mismatch repair complex"/>
    <property type="evidence" value="ECO:0007669"/>
    <property type="project" value="InterPro"/>
</dbReference>
<dbReference type="EMBL" id="CP018099">
    <property type="protein sequence ID" value="APF18939.1"/>
    <property type="molecule type" value="Genomic_DNA"/>
</dbReference>
<dbReference type="RefSeq" id="WP_006930291.1">
    <property type="nucleotide sequence ID" value="NZ_CM001402.1"/>
</dbReference>
<dbReference type="Pfam" id="PF01119">
    <property type="entry name" value="DNA_mis_repair"/>
    <property type="match status" value="1"/>
</dbReference>
<evidence type="ECO:0000259" key="7">
    <source>
        <dbReference type="SMART" id="SM00853"/>
    </source>
</evidence>
<proteinExistence type="inferred from homology"/>
<dbReference type="AlphaFoldDB" id="H1XVJ8"/>
<dbReference type="KEGG" id="caby:Cabys_2190"/>
<evidence type="ECO:0000256" key="1">
    <source>
        <dbReference type="ARBA" id="ARBA00006082"/>
    </source>
</evidence>
<dbReference type="GO" id="GO:0016887">
    <property type="term" value="F:ATP hydrolysis activity"/>
    <property type="evidence" value="ECO:0007669"/>
    <property type="project" value="InterPro"/>
</dbReference>
<sequence>MTAKSNKIQILPENLANKIAAGEVVERPASVVKELIENAIDAEATAIRIFIEEGGKKLIQVIDNGIGMSEEDLPLAFERHATSKIRSQDDLDRIETLGFRGEALPSIASVSQVEVKTRRAEDKMGTIFILNGGKEGRIKKTAANVGTSVSIRNLFFNTPARRQFLRSVNAEVQQILNVVKRFFLAYPNIAFELTIDGREIYNLKQSDIGERVKQVLGASIFRGLLKVSASLGGIELHGFVSRPDVVRKSRGMQFLFLNGRPIQDRALNHAIYQAYGNLIGSGEYPIYCLYLEMDAGLVDVNVHPTKMEVRFSNERSIYYFVISTVRKVLSDEGVIPEFSTTPEGSALKQVIDKADEPRQIIKEMRHKKRYMGRYGAGAQLSLTYFEAETPSDQSGKTDKNETQNEMLPPSPGTQSPFAGDVQFWQLHNRYIISEIKSGMVIIDQHVAHERIIFERILKVLQKEGLGAGQKLLFPQKLTLNYDDFMVFKEIHEVLNKIGFSIKVFSGTTIVIEAMPADVKVGRESQILLDIIDYYRNEPLHDFDHLHKVAAAYACKNAVKSGEKLTQAEMQNLVDQLFACETPFFCPHGRPVIVTIDLEELDRKFKRIT</sequence>
<dbReference type="InterPro" id="IPR036890">
    <property type="entry name" value="HATPase_C_sf"/>
</dbReference>
<reference evidence="9 12" key="2">
    <citation type="submission" date="2016-11" db="EMBL/GenBank/DDBJ databases">
        <title>Genomic analysis of Caldithrix abyssi and proposal of a novel bacterial phylum Caldithrichaeota.</title>
        <authorList>
            <person name="Kublanov I."/>
            <person name="Sigalova O."/>
            <person name="Gavrilov S."/>
            <person name="Lebedinsky A."/>
            <person name="Ivanova N."/>
            <person name="Daum C."/>
            <person name="Reddy T."/>
            <person name="Klenk H.P."/>
            <person name="Goker M."/>
            <person name="Reva O."/>
            <person name="Miroshnichenko M."/>
            <person name="Kyprides N."/>
            <person name="Woyke T."/>
            <person name="Gelfand M."/>
        </authorList>
    </citation>
    <scope>NUCLEOTIDE SEQUENCE [LARGE SCALE GENOMIC DNA]</scope>
    <source>
        <strain evidence="9 12">LF13</strain>
    </source>
</reference>
<dbReference type="GO" id="GO:0005524">
    <property type="term" value="F:ATP binding"/>
    <property type="evidence" value="ECO:0007669"/>
    <property type="project" value="InterPro"/>
</dbReference>
<dbReference type="Pfam" id="PF13589">
    <property type="entry name" value="HATPase_c_3"/>
    <property type="match status" value="1"/>
</dbReference>
<dbReference type="Gene3D" id="3.30.230.10">
    <property type="match status" value="1"/>
</dbReference>
<dbReference type="InterPro" id="IPR014721">
    <property type="entry name" value="Ribsml_uS5_D2-typ_fold_subgr"/>
</dbReference>
<dbReference type="HAMAP" id="MF_00149">
    <property type="entry name" value="DNA_mis_repair"/>
    <property type="match status" value="1"/>
</dbReference>
<dbReference type="InterPro" id="IPR002099">
    <property type="entry name" value="MutL/Mlh/PMS"/>
</dbReference>
<keyword evidence="3 5" id="KW-0227">DNA damage</keyword>
<dbReference type="InterPro" id="IPR038973">
    <property type="entry name" value="MutL/Mlh/Pms-like"/>
</dbReference>
<dbReference type="GO" id="GO:0030983">
    <property type="term" value="F:mismatched DNA binding"/>
    <property type="evidence" value="ECO:0007669"/>
    <property type="project" value="InterPro"/>
</dbReference>
<dbReference type="InterPro" id="IPR020568">
    <property type="entry name" value="Ribosomal_Su5_D2-typ_SF"/>
</dbReference>
<keyword evidence="11" id="KW-1185">Reference proteome</keyword>
<dbReference type="Gene3D" id="3.30.565.10">
    <property type="entry name" value="Histidine kinase-like ATPase, C-terminal domain"/>
    <property type="match status" value="1"/>
</dbReference>
<evidence type="ECO:0000256" key="6">
    <source>
        <dbReference type="SAM" id="MobiDB-lite"/>
    </source>
</evidence>
<dbReference type="PANTHER" id="PTHR10073:SF12">
    <property type="entry name" value="DNA MISMATCH REPAIR PROTEIN MLH1"/>
    <property type="match status" value="1"/>
</dbReference>
<dbReference type="InterPro" id="IPR042120">
    <property type="entry name" value="MutL_C_dimsub"/>
</dbReference>
<dbReference type="NCBIfam" id="TIGR00585">
    <property type="entry name" value="mutl"/>
    <property type="match status" value="1"/>
</dbReference>
<dbReference type="Gene3D" id="3.30.1540.20">
    <property type="entry name" value="MutL, C-terminal domain, dimerisation subdomain"/>
    <property type="match status" value="1"/>
</dbReference>
<evidence type="ECO:0000256" key="3">
    <source>
        <dbReference type="ARBA" id="ARBA00022763"/>
    </source>
</evidence>
<dbReference type="SUPFAM" id="SSF54211">
    <property type="entry name" value="Ribosomal protein S5 domain 2-like"/>
    <property type="match status" value="1"/>
</dbReference>
<comment type="function">
    <text evidence="5">This protein is involved in the repair of mismatches in DNA. It is required for dam-dependent methyl-directed DNA mismatch repair. May act as a 'molecular matchmaker', a protein that promotes the formation of a stable complex between two or more DNA-binding proteins in an ATP-dependent manner without itself being part of a final effector complex.</text>
</comment>
<reference evidence="10 11" key="1">
    <citation type="submission" date="2011-09" db="EMBL/GenBank/DDBJ databases">
        <title>The permanent draft genome of Caldithrix abyssi DSM 13497.</title>
        <authorList>
            <consortium name="US DOE Joint Genome Institute (JGI-PGF)"/>
            <person name="Lucas S."/>
            <person name="Han J."/>
            <person name="Lapidus A."/>
            <person name="Bruce D."/>
            <person name="Goodwin L."/>
            <person name="Pitluck S."/>
            <person name="Peters L."/>
            <person name="Kyrpides N."/>
            <person name="Mavromatis K."/>
            <person name="Ivanova N."/>
            <person name="Mikhailova N."/>
            <person name="Chertkov O."/>
            <person name="Detter J.C."/>
            <person name="Tapia R."/>
            <person name="Han C."/>
            <person name="Land M."/>
            <person name="Hauser L."/>
            <person name="Markowitz V."/>
            <person name="Cheng J.-F."/>
            <person name="Hugenholtz P."/>
            <person name="Woyke T."/>
            <person name="Wu D."/>
            <person name="Spring S."/>
            <person name="Brambilla E."/>
            <person name="Klenk H.-P."/>
            <person name="Eisen J.A."/>
        </authorList>
    </citation>
    <scope>NUCLEOTIDE SEQUENCE [LARGE SCALE GENOMIC DNA]</scope>
    <source>
        <strain evidence="10 11">DSM 13497</strain>
    </source>
</reference>
<dbReference type="InterPro" id="IPR014762">
    <property type="entry name" value="DNA_mismatch_repair_CS"/>
</dbReference>
<evidence type="ECO:0000313" key="12">
    <source>
        <dbReference type="Proteomes" id="UP000183868"/>
    </source>
</evidence>
<dbReference type="InterPro" id="IPR042121">
    <property type="entry name" value="MutL_C_regsub"/>
</dbReference>
<evidence type="ECO:0000256" key="4">
    <source>
        <dbReference type="ARBA" id="ARBA00023204"/>
    </source>
</evidence>
<feature type="domain" description="MutL C-terminal dimerisation" evidence="7">
    <location>
        <begin position="422"/>
        <end position="564"/>
    </location>
</feature>
<dbReference type="Pfam" id="PF08676">
    <property type="entry name" value="MutL_C"/>
    <property type="match status" value="1"/>
</dbReference>
<dbReference type="CDD" id="cd00782">
    <property type="entry name" value="MutL_Trans"/>
    <property type="match status" value="1"/>
</dbReference>
<name>H1XVJ8_CALAY</name>
<organism evidence="10 11">
    <name type="scientific">Caldithrix abyssi DSM 13497</name>
    <dbReference type="NCBI Taxonomy" id="880073"/>
    <lineage>
        <taxon>Bacteria</taxon>
        <taxon>Pseudomonadati</taxon>
        <taxon>Calditrichota</taxon>
        <taxon>Calditrichia</taxon>
        <taxon>Calditrichales</taxon>
        <taxon>Calditrichaceae</taxon>
        <taxon>Caldithrix</taxon>
    </lineage>
</organism>
<dbReference type="InterPro" id="IPR013507">
    <property type="entry name" value="DNA_mismatch_S5_2-like"/>
</dbReference>
<dbReference type="PROSITE" id="PS00058">
    <property type="entry name" value="DNA_MISMATCH_REPAIR_1"/>
    <property type="match status" value="1"/>
</dbReference>
<dbReference type="InterPro" id="IPR020667">
    <property type="entry name" value="DNA_mismatch_repair_MutL"/>
</dbReference>
<evidence type="ECO:0000313" key="10">
    <source>
        <dbReference type="EMBL" id="EHO42898.1"/>
    </source>
</evidence>
<accession>H1XVJ8</accession>
<evidence type="ECO:0000259" key="8">
    <source>
        <dbReference type="SMART" id="SM01340"/>
    </source>
</evidence>
<dbReference type="InParanoid" id="H1XVJ8"/>
<dbReference type="STRING" id="880073.Cabys_2190"/>
<dbReference type="Proteomes" id="UP000004671">
    <property type="component" value="Chromosome"/>
</dbReference>
<dbReference type="GO" id="GO:0140664">
    <property type="term" value="F:ATP-dependent DNA damage sensor activity"/>
    <property type="evidence" value="ECO:0007669"/>
    <property type="project" value="InterPro"/>
</dbReference>
<evidence type="ECO:0000256" key="2">
    <source>
        <dbReference type="ARBA" id="ARBA00021975"/>
    </source>
</evidence>
<dbReference type="Proteomes" id="UP000183868">
    <property type="component" value="Chromosome"/>
</dbReference>
<dbReference type="SMART" id="SM01340">
    <property type="entry name" value="DNA_mis_repair"/>
    <property type="match status" value="1"/>
</dbReference>
<dbReference type="PANTHER" id="PTHR10073">
    <property type="entry name" value="DNA MISMATCH REPAIR PROTEIN MLH, PMS, MUTL"/>
    <property type="match status" value="1"/>
</dbReference>
<dbReference type="FunCoup" id="H1XVJ8">
    <property type="interactions" value="255"/>
</dbReference>
<evidence type="ECO:0000313" key="9">
    <source>
        <dbReference type="EMBL" id="APF18939.1"/>
    </source>
</evidence>
<dbReference type="HOGENOM" id="CLU_004131_4_0_0"/>
<dbReference type="eggNOG" id="COG0323">
    <property type="taxonomic scope" value="Bacteria"/>
</dbReference>
<dbReference type="FunFam" id="3.30.565.10:FF:000003">
    <property type="entry name" value="DNA mismatch repair endonuclease MutL"/>
    <property type="match status" value="1"/>
</dbReference>
<gene>
    <name evidence="5 9" type="primary">mutL</name>
    <name evidence="9" type="ORF">Cabys_2190</name>
    <name evidence="10" type="ORF">Calab_3294</name>
</gene>
<dbReference type="Gene3D" id="3.30.1370.100">
    <property type="entry name" value="MutL, C-terminal domain, regulatory subdomain"/>
    <property type="match status" value="1"/>
</dbReference>
<dbReference type="SUPFAM" id="SSF55874">
    <property type="entry name" value="ATPase domain of HSP90 chaperone/DNA topoisomerase II/histidine kinase"/>
    <property type="match status" value="1"/>
</dbReference>
<dbReference type="OrthoDB" id="9763467at2"/>
<dbReference type="InterPro" id="IPR037198">
    <property type="entry name" value="MutL_C_sf"/>
</dbReference>
<comment type="similarity">
    <text evidence="1 5">Belongs to the DNA mismatch repair MutL/HexB family.</text>
</comment>
<feature type="domain" description="DNA mismatch repair protein S5" evidence="8">
    <location>
        <begin position="212"/>
        <end position="330"/>
    </location>
</feature>
<keyword evidence="4 5" id="KW-0234">DNA repair</keyword>
<dbReference type="EMBL" id="CM001402">
    <property type="protein sequence ID" value="EHO42898.1"/>
    <property type="molecule type" value="Genomic_DNA"/>
</dbReference>
<dbReference type="CDD" id="cd16926">
    <property type="entry name" value="HATPase_MutL-MLH-PMS-like"/>
    <property type="match status" value="1"/>
</dbReference>
<dbReference type="PaxDb" id="880073-Calab_3294"/>
<dbReference type="GO" id="GO:0006298">
    <property type="term" value="P:mismatch repair"/>
    <property type="evidence" value="ECO:0007669"/>
    <property type="project" value="UniProtKB-UniRule"/>
</dbReference>
<evidence type="ECO:0000313" key="11">
    <source>
        <dbReference type="Proteomes" id="UP000004671"/>
    </source>
</evidence>
<evidence type="ECO:0000256" key="5">
    <source>
        <dbReference type="HAMAP-Rule" id="MF_00149"/>
    </source>
</evidence>
<protein>
    <recommendedName>
        <fullName evidence="2 5">DNA mismatch repair protein MutL</fullName>
    </recommendedName>
</protein>
<dbReference type="SMART" id="SM00853">
    <property type="entry name" value="MutL_C"/>
    <property type="match status" value="1"/>
</dbReference>
<dbReference type="SUPFAM" id="SSF118116">
    <property type="entry name" value="DNA mismatch repair protein MutL"/>
    <property type="match status" value="1"/>
</dbReference>
<feature type="region of interest" description="Disordered" evidence="6">
    <location>
        <begin position="389"/>
        <end position="414"/>
    </location>
</feature>
<dbReference type="InterPro" id="IPR014790">
    <property type="entry name" value="MutL_C"/>
</dbReference>